<reference evidence="4" key="1">
    <citation type="journal article" date="2019" name="Int. J. Syst. Evol. Microbiol.">
        <title>The Global Catalogue of Microorganisms (GCM) 10K type strain sequencing project: providing services to taxonomists for standard genome sequencing and annotation.</title>
        <authorList>
            <consortium name="The Broad Institute Genomics Platform"/>
            <consortium name="The Broad Institute Genome Sequencing Center for Infectious Disease"/>
            <person name="Wu L."/>
            <person name="Ma J."/>
        </authorList>
    </citation>
    <scope>NUCLEOTIDE SEQUENCE [LARGE SCALE GENOMIC DNA]</scope>
    <source>
        <strain evidence="4">JCM 18304</strain>
    </source>
</reference>
<evidence type="ECO:0000256" key="1">
    <source>
        <dbReference type="SAM" id="MobiDB-lite"/>
    </source>
</evidence>
<keyword evidence="2" id="KW-0812">Transmembrane</keyword>
<feature type="region of interest" description="Disordered" evidence="1">
    <location>
        <begin position="123"/>
        <end position="248"/>
    </location>
</feature>
<dbReference type="EMBL" id="BAABJQ010000005">
    <property type="protein sequence ID" value="GAA5183644.1"/>
    <property type="molecule type" value="Genomic_DNA"/>
</dbReference>
<proteinExistence type="predicted"/>
<evidence type="ECO:0008006" key="5">
    <source>
        <dbReference type="Google" id="ProtNLM"/>
    </source>
</evidence>
<feature type="transmembrane region" description="Helical" evidence="2">
    <location>
        <begin position="32"/>
        <end position="54"/>
    </location>
</feature>
<keyword evidence="4" id="KW-1185">Reference proteome</keyword>
<feature type="transmembrane region" description="Helical" evidence="2">
    <location>
        <begin position="95"/>
        <end position="116"/>
    </location>
</feature>
<accession>A0ABP9RPM7</accession>
<dbReference type="Proteomes" id="UP001501570">
    <property type="component" value="Unassembled WGS sequence"/>
</dbReference>
<protein>
    <recommendedName>
        <fullName evidence="5">Integral membrane protein</fullName>
    </recommendedName>
</protein>
<dbReference type="RefSeq" id="WP_345628792.1">
    <property type="nucleotide sequence ID" value="NZ_BAABJQ010000005.1"/>
</dbReference>
<evidence type="ECO:0000313" key="4">
    <source>
        <dbReference type="Proteomes" id="UP001501570"/>
    </source>
</evidence>
<evidence type="ECO:0000256" key="2">
    <source>
        <dbReference type="SAM" id="Phobius"/>
    </source>
</evidence>
<comment type="caution">
    <text evidence="3">The sequence shown here is derived from an EMBL/GenBank/DDBJ whole genome shotgun (WGS) entry which is preliminary data.</text>
</comment>
<keyword evidence="2" id="KW-0472">Membrane</keyword>
<evidence type="ECO:0000313" key="3">
    <source>
        <dbReference type="EMBL" id="GAA5183644.1"/>
    </source>
</evidence>
<gene>
    <name evidence="3" type="ORF">GCM10023322_23400</name>
</gene>
<sequence length="248" mass="24692">MNLFLKIAGVVAGLIGGFLTGLWEVFLSPLYVGAVPLPLSPVLAIVTSGALIWFTRRVTGSAGLALLPGVVWFATMLVAATETREGDVLMPGNDYIGLAAILVGAAVWAIMAYRMFLNRPSTAGGRAGTGGATRPNFPVREPAKVGPGRRPASAPAKASPAPGKKPSASAKTPSVPAKTPPAPAKASSAPTRGANDPASASTDPAPGEPTAGPGGASGAAPAGQPAGPRAKPKRPSGSSKSPRPGGRR</sequence>
<feature type="transmembrane region" description="Helical" evidence="2">
    <location>
        <begin position="61"/>
        <end position="80"/>
    </location>
</feature>
<keyword evidence="2" id="KW-1133">Transmembrane helix</keyword>
<name>A0ABP9RPM7_9ACTN</name>
<feature type="compositionally biased region" description="Low complexity" evidence="1">
    <location>
        <begin position="151"/>
        <end position="177"/>
    </location>
</feature>
<feature type="compositionally biased region" description="Low complexity" evidence="1">
    <location>
        <begin position="218"/>
        <end position="248"/>
    </location>
</feature>
<feature type="transmembrane region" description="Helical" evidence="2">
    <location>
        <begin position="7"/>
        <end position="26"/>
    </location>
</feature>
<organism evidence="3 4">
    <name type="scientific">Rugosimonospora acidiphila</name>
    <dbReference type="NCBI Taxonomy" id="556531"/>
    <lineage>
        <taxon>Bacteria</taxon>
        <taxon>Bacillati</taxon>
        <taxon>Actinomycetota</taxon>
        <taxon>Actinomycetes</taxon>
        <taxon>Micromonosporales</taxon>
        <taxon>Micromonosporaceae</taxon>
        <taxon>Rugosimonospora</taxon>
    </lineage>
</organism>